<dbReference type="EMBL" id="JAWWNJ010000044">
    <property type="protein sequence ID" value="KAK7019270.1"/>
    <property type="molecule type" value="Genomic_DNA"/>
</dbReference>
<sequence length="85" mass="8919">MWANSSLCLRLLPVVSLLSVSSLSSRAPPSILTYSFASSSPEHARNSISSLPTSRGAPAAFRASGNSAETRSWSPKGLEEQAQGI</sequence>
<feature type="compositionally biased region" description="Polar residues" evidence="1">
    <location>
        <begin position="39"/>
        <end position="53"/>
    </location>
</feature>
<proteinExistence type="predicted"/>
<comment type="caution">
    <text evidence="3">The sequence shown here is derived from an EMBL/GenBank/DDBJ whole genome shotgun (WGS) entry which is preliminary data.</text>
</comment>
<protein>
    <recommendedName>
        <fullName evidence="6">Secreted protein</fullName>
    </recommendedName>
</protein>
<keyword evidence="5" id="KW-1185">Reference proteome</keyword>
<feature type="region of interest" description="Disordered" evidence="1">
    <location>
        <begin position="39"/>
        <end position="85"/>
    </location>
</feature>
<feature type="signal peptide" evidence="2">
    <location>
        <begin position="1"/>
        <end position="22"/>
    </location>
</feature>
<accession>A0AAW0B376</accession>
<evidence type="ECO:0008006" key="6">
    <source>
        <dbReference type="Google" id="ProtNLM"/>
    </source>
</evidence>
<keyword evidence="2" id="KW-0732">Signal</keyword>
<evidence type="ECO:0000313" key="5">
    <source>
        <dbReference type="Proteomes" id="UP001362999"/>
    </source>
</evidence>
<reference evidence="3 5" key="1">
    <citation type="journal article" date="2024" name="J Genomics">
        <title>Draft genome sequencing and assembly of Favolaschia claudopus CIRM-BRFM 2984 isolated from oak limbs.</title>
        <authorList>
            <person name="Navarro D."/>
            <person name="Drula E."/>
            <person name="Chaduli D."/>
            <person name="Cazenave R."/>
            <person name="Ahrendt S."/>
            <person name="Wang J."/>
            <person name="Lipzen A."/>
            <person name="Daum C."/>
            <person name="Barry K."/>
            <person name="Grigoriev I.V."/>
            <person name="Favel A."/>
            <person name="Rosso M.N."/>
            <person name="Martin F."/>
        </authorList>
    </citation>
    <scope>NUCLEOTIDE SEQUENCE [LARGE SCALE GENOMIC DNA]</scope>
    <source>
        <strain evidence="3 5">CIRM-BRFM 2984</strain>
    </source>
</reference>
<feature type="compositionally biased region" description="Polar residues" evidence="1">
    <location>
        <begin position="64"/>
        <end position="73"/>
    </location>
</feature>
<organism evidence="3 5">
    <name type="scientific">Favolaschia claudopus</name>
    <dbReference type="NCBI Taxonomy" id="2862362"/>
    <lineage>
        <taxon>Eukaryota</taxon>
        <taxon>Fungi</taxon>
        <taxon>Dikarya</taxon>
        <taxon>Basidiomycota</taxon>
        <taxon>Agaricomycotina</taxon>
        <taxon>Agaricomycetes</taxon>
        <taxon>Agaricomycetidae</taxon>
        <taxon>Agaricales</taxon>
        <taxon>Marasmiineae</taxon>
        <taxon>Mycenaceae</taxon>
        <taxon>Favolaschia</taxon>
    </lineage>
</organism>
<feature type="chain" id="PRO_5044716804" description="Secreted protein" evidence="2">
    <location>
        <begin position="23"/>
        <end position="85"/>
    </location>
</feature>
<dbReference type="AlphaFoldDB" id="A0AAW0B376"/>
<gene>
    <name evidence="3" type="ORF">R3P38DRAFT_2975764</name>
    <name evidence="4" type="ORF">R3P38DRAFT_2975767</name>
</gene>
<evidence type="ECO:0000256" key="2">
    <source>
        <dbReference type="SAM" id="SignalP"/>
    </source>
</evidence>
<evidence type="ECO:0000313" key="3">
    <source>
        <dbReference type="EMBL" id="KAK7019270.1"/>
    </source>
</evidence>
<evidence type="ECO:0000256" key="1">
    <source>
        <dbReference type="SAM" id="MobiDB-lite"/>
    </source>
</evidence>
<evidence type="ECO:0000313" key="4">
    <source>
        <dbReference type="EMBL" id="KAK7019271.1"/>
    </source>
</evidence>
<dbReference type="EMBL" id="JAWWNJ010000044">
    <property type="protein sequence ID" value="KAK7019271.1"/>
    <property type="molecule type" value="Genomic_DNA"/>
</dbReference>
<name>A0AAW0B376_9AGAR</name>
<dbReference type="Proteomes" id="UP001362999">
    <property type="component" value="Unassembled WGS sequence"/>
</dbReference>